<dbReference type="Proteomes" id="UP001056778">
    <property type="component" value="Chromosome 8"/>
</dbReference>
<proteinExistence type="predicted"/>
<dbReference type="EMBL" id="CM043022">
    <property type="protein sequence ID" value="KAI4455922.1"/>
    <property type="molecule type" value="Genomic_DNA"/>
</dbReference>
<accession>A0ACB9SLB3</accession>
<keyword evidence="2" id="KW-1185">Reference proteome</keyword>
<sequence>MIRKLLLGLTVIAVIIQATPEQPSTDIEDDAVMHPRRTRPTRNPLISEAEFESDYWINQAQATLRAKRARELNKNVAKNVIMFLGDGLSIGTLKAARVWLGQQRGEDGEATKLAMEEFPYAGLSKTYCLDAQTADSACSATAYLAGVKTNDGAIGVNGKSVNCNTNLDVSNHVFSIAKWSQDVGKKTGIVTTTRVTHASPAGVYAHVPYRDWEYHTGNNDCTDITLQLVYGETGKNINVILGGGRATFLPNTTVDIEGSKGSRYDGQNLIEEWLNSKGDAKATYIWNRAQLLSTDINNDYLLGLFESGHMQYYLDAVDKPAEPTLPEMTEVAIKMLSKSENGYFLFVEGGRIDMAHHGNLAKKSLAETVQFSEAIDVAKKLTSEEDTLIVVTSDHSHVFSQGGYPPRGHDILGIAGYGEDEVFYTTLAYANGPGYRQEQNGKRHDFSQYDLSDKELLFPALAHLDSETHSGEDVGIFARGPWAHLFSGVIEQNVIPHLMAYASCVGDGATACRDSSNSVLRNVRKFNHSQSLARVIMTAAKLVLLLTAITCSVIAMPDRNIPAQNFAQTERAMHPNLERADAINVNADEFETSYWQNQAQEAILNKKDMTFNKNVAKNVIMFLGDGMSVATIKSARVFAGQLNGEDGEGNKLAMEYFPYSGFSKTYCANAQVADSACTATAYLRGIKANYATIGVNGQVARGDCAASLLDENRVDSIATWSQAAGKRTGIVTTTTITHASPAGTYAYTSERNWESDEVTFETDCDDIAYQLINGKTGQNFNVALGGGRSNFLPNGYADEEGVLGNRLDGRNLVDEWLSSKSEGNAAYVWNRTSLLELEDHVDYLFGLFEDEHMKYYLDDVNHEEPTLEEMTEAAIKVLSKSENGYFLFVEGGRIDQAHHSNLPRKALMETVEFSKAIQKAKDLTNEEDTLIVITSDHAHSLTMSGSAARGSDILGIGIAAEDGIDYPALTYINGPGYRGEEDGQRYDFAQNDLTDKDLKYPSLVPKSSATHSGEDVGIFASGPWSHLFVGFNEQNVIPHIMAFASCVGDGYTACDE</sequence>
<evidence type="ECO:0000313" key="2">
    <source>
        <dbReference type="Proteomes" id="UP001056778"/>
    </source>
</evidence>
<reference evidence="1" key="1">
    <citation type="submission" date="2022-04" db="EMBL/GenBank/DDBJ databases">
        <title>Chromosome-scale genome assembly of Holotrichia oblita Faldermann.</title>
        <authorList>
            <person name="Rongchong L."/>
        </authorList>
    </citation>
    <scope>NUCLEOTIDE SEQUENCE</scope>
    <source>
        <strain evidence="1">81SQS9</strain>
    </source>
</reference>
<protein>
    <submittedName>
        <fullName evidence="1">Alkaline phosphatase</fullName>
    </submittedName>
</protein>
<comment type="caution">
    <text evidence="1">The sequence shown here is derived from an EMBL/GenBank/DDBJ whole genome shotgun (WGS) entry which is preliminary data.</text>
</comment>
<gene>
    <name evidence="1" type="ORF">MML48_8g00010663</name>
</gene>
<name>A0ACB9SLB3_HOLOL</name>
<evidence type="ECO:0000313" key="1">
    <source>
        <dbReference type="EMBL" id="KAI4455922.1"/>
    </source>
</evidence>
<organism evidence="1 2">
    <name type="scientific">Holotrichia oblita</name>
    <name type="common">Chafer beetle</name>
    <dbReference type="NCBI Taxonomy" id="644536"/>
    <lineage>
        <taxon>Eukaryota</taxon>
        <taxon>Metazoa</taxon>
        <taxon>Ecdysozoa</taxon>
        <taxon>Arthropoda</taxon>
        <taxon>Hexapoda</taxon>
        <taxon>Insecta</taxon>
        <taxon>Pterygota</taxon>
        <taxon>Neoptera</taxon>
        <taxon>Endopterygota</taxon>
        <taxon>Coleoptera</taxon>
        <taxon>Polyphaga</taxon>
        <taxon>Scarabaeiformia</taxon>
        <taxon>Scarabaeidae</taxon>
        <taxon>Melolonthinae</taxon>
        <taxon>Holotrichia</taxon>
    </lineage>
</organism>